<accession>A0ABZ0GQC8</accession>
<dbReference type="RefSeq" id="WP_348396701.1">
    <property type="nucleotide sequence ID" value="NZ_CP136600.1"/>
</dbReference>
<dbReference type="SUPFAM" id="SSF143422">
    <property type="entry name" value="Transposase IS200-like"/>
    <property type="match status" value="1"/>
</dbReference>
<dbReference type="EMBL" id="CP136600">
    <property type="protein sequence ID" value="WOH37924.1"/>
    <property type="molecule type" value="Genomic_DNA"/>
</dbReference>
<feature type="domain" description="Transposase IS200-like" evidence="1">
    <location>
        <begin position="12"/>
        <end position="187"/>
    </location>
</feature>
<proteinExistence type="predicted"/>
<protein>
    <submittedName>
        <fullName evidence="2">Transposase</fullName>
    </submittedName>
</protein>
<keyword evidence="3" id="KW-1185">Reference proteome</keyword>
<evidence type="ECO:0000313" key="2">
    <source>
        <dbReference type="EMBL" id="WOH37924.1"/>
    </source>
</evidence>
<dbReference type="PANTHER" id="PTHR34322:SF2">
    <property type="entry name" value="TRANSPOSASE IS200-LIKE DOMAIN-CONTAINING PROTEIN"/>
    <property type="match status" value="1"/>
</dbReference>
<evidence type="ECO:0000259" key="1">
    <source>
        <dbReference type="SMART" id="SM01321"/>
    </source>
</evidence>
<evidence type="ECO:0000313" key="3">
    <source>
        <dbReference type="Proteomes" id="UP001301442"/>
    </source>
</evidence>
<dbReference type="PANTHER" id="PTHR34322">
    <property type="entry name" value="TRANSPOSASE, Y1_TNP DOMAIN-CONTAINING"/>
    <property type="match status" value="1"/>
</dbReference>
<dbReference type="InterPro" id="IPR002686">
    <property type="entry name" value="Transposase_17"/>
</dbReference>
<name>A0ABZ0GQC8_9GAMM</name>
<organism evidence="2 3">
    <name type="scientific">Thalassotalea fonticola</name>
    <dbReference type="NCBI Taxonomy" id="3065649"/>
    <lineage>
        <taxon>Bacteria</taxon>
        <taxon>Pseudomonadati</taxon>
        <taxon>Pseudomonadota</taxon>
        <taxon>Gammaproteobacteria</taxon>
        <taxon>Alteromonadales</taxon>
        <taxon>Colwelliaceae</taxon>
        <taxon>Thalassotalea</taxon>
    </lineage>
</organism>
<gene>
    <name evidence="2" type="ORF">RI844_01430</name>
</gene>
<dbReference type="SMART" id="SM01321">
    <property type="entry name" value="Y1_Tnp"/>
    <property type="match status" value="1"/>
</dbReference>
<dbReference type="InterPro" id="IPR036515">
    <property type="entry name" value="Transposase_17_sf"/>
</dbReference>
<dbReference type="Proteomes" id="UP001301442">
    <property type="component" value="Chromosome"/>
</dbReference>
<sequence length="324" mass="37989">MPKPRKQQISLIDTPYYHCTSRCVRRAYLCGKDSKTNKSYEHRRGWVEKRLIFLSQAYAIDICAYAIMSNHTHIVIKINPEKAKSWTDLEVLNRWHKLHFGTQLTKKYCKGEDMSIHLSETFNETVKCYRKRLVNVSWFMRDLNEYIARRANSEDECTGRFWEGRFGSQPLLDEAALLSCMAYVDLNPVRAKIANLPEDSEFTSAHKRIQATIKGNQPNYLLPFTGHVKAHKAAGISFQLKDYLQLIDETGKTMRDDKRGYIDENNNKILSRLSIREDNWLDLTREFETIFKGAVGAHNSLERYYYRQQYKRRPNLNQSEKLSA</sequence>
<dbReference type="Gene3D" id="3.30.70.1290">
    <property type="entry name" value="Transposase IS200-like"/>
    <property type="match status" value="1"/>
</dbReference>
<reference evidence="2 3" key="1">
    <citation type="submission" date="2023-09" db="EMBL/GenBank/DDBJ databases">
        <authorList>
            <person name="Qi X."/>
        </authorList>
    </citation>
    <scope>NUCLEOTIDE SEQUENCE [LARGE SCALE GENOMIC DNA]</scope>
    <source>
        <strain evidence="2 3">S1-1</strain>
    </source>
</reference>